<evidence type="ECO:0000256" key="7">
    <source>
        <dbReference type="ARBA" id="ARBA00023002"/>
    </source>
</evidence>
<keyword evidence="9" id="KW-0443">Lipid metabolism</keyword>
<dbReference type="InterPro" id="IPR005804">
    <property type="entry name" value="FA_desaturase_dom"/>
</dbReference>
<evidence type="ECO:0000256" key="11">
    <source>
        <dbReference type="ARBA" id="ARBA00023160"/>
    </source>
</evidence>
<feature type="transmembrane region" description="Helical" evidence="12">
    <location>
        <begin position="30"/>
        <end position="54"/>
    </location>
</feature>
<dbReference type="PANTHER" id="PTHR11351:SF31">
    <property type="entry name" value="DESATURASE 1, ISOFORM A-RELATED"/>
    <property type="match status" value="1"/>
</dbReference>
<comment type="subcellular location">
    <subcellularLocation>
        <location evidence="1">Membrane</location>
        <topology evidence="1">Multi-pass membrane protein</topology>
    </subcellularLocation>
</comment>
<evidence type="ECO:0000256" key="10">
    <source>
        <dbReference type="ARBA" id="ARBA00023136"/>
    </source>
</evidence>
<keyword evidence="3" id="KW-0444">Lipid biosynthesis</keyword>
<keyword evidence="7" id="KW-0560">Oxidoreductase</keyword>
<proteinExistence type="inferred from homology"/>
<keyword evidence="10 12" id="KW-0472">Membrane</keyword>
<keyword evidence="6 12" id="KW-1133">Transmembrane helix</keyword>
<feature type="transmembrane region" description="Helical" evidence="12">
    <location>
        <begin position="182"/>
        <end position="202"/>
    </location>
</feature>
<feature type="domain" description="Fatty acid desaturase" evidence="13">
    <location>
        <begin position="38"/>
        <end position="243"/>
    </location>
</feature>
<keyword evidence="15" id="KW-1185">Reference proteome</keyword>
<evidence type="ECO:0000256" key="8">
    <source>
        <dbReference type="ARBA" id="ARBA00023004"/>
    </source>
</evidence>
<evidence type="ECO:0000313" key="15">
    <source>
        <dbReference type="Proteomes" id="UP000617628"/>
    </source>
</evidence>
<keyword evidence="5" id="KW-0276">Fatty acid metabolism</keyword>
<gene>
    <name evidence="14" type="ORF">JIN87_24625</name>
</gene>
<evidence type="ECO:0000256" key="4">
    <source>
        <dbReference type="ARBA" id="ARBA00022692"/>
    </source>
</evidence>
<dbReference type="RefSeq" id="WP_200358667.1">
    <property type="nucleotide sequence ID" value="NZ_JAENIL010000070.1"/>
</dbReference>
<sequence length="274" mass="32357">MDTRTDPNGESHITALRKSPTNKSIVAEDIAMTAIILFFIIHWYASVIAQSFFLHRYMAHGMFRMSKFWERFFYLFTFLAQGSSFLHPKSYAALHMEHHKHSDTEEDPHSPHFFQDVYSMMKNTAVVYFEFKTGKRDSSSPKINALPTWPLIDQLGNSHFVRIGFCCVYALFYYIFAPSPIWWLLLPFHFLMGPIHGAFVNWCGHKYGYRNHDTPDESRNTFAWDLLFVGETFQNNHHRFPNRANFANRWYECDVLYPFILTLNKLQIIKLNKT</sequence>
<keyword evidence="4 12" id="KW-0812">Transmembrane</keyword>
<accession>A0A934S1A7</accession>
<evidence type="ECO:0000256" key="12">
    <source>
        <dbReference type="SAM" id="Phobius"/>
    </source>
</evidence>
<dbReference type="GO" id="GO:0016717">
    <property type="term" value="F:oxidoreductase activity, acting on paired donors, with oxidation of a pair of donors resulting in the reduction of molecular oxygen to two molecules of water"/>
    <property type="evidence" value="ECO:0007669"/>
    <property type="project" value="InterPro"/>
</dbReference>
<dbReference type="GO" id="GO:0016020">
    <property type="term" value="C:membrane"/>
    <property type="evidence" value="ECO:0007669"/>
    <property type="project" value="UniProtKB-SubCell"/>
</dbReference>
<feature type="transmembrane region" description="Helical" evidence="12">
    <location>
        <begin position="159"/>
        <end position="176"/>
    </location>
</feature>
<evidence type="ECO:0000256" key="2">
    <source>
        <dbReference type="ARBA" id="ARBA00008749"/>
    </source>
</evidence>
<evidence type="ECO:0000259" key="13">
    <source>
        <dbReference type="Pfam" id="PF00487"/>
    </source>
</evidence>
<dbReference type="Proteomes" id="UP000617628">
    <property type="component" value="Unassembled WGS sequence"/>
</dbReference>
<dbReference type="CDD" id="cd03505">
    <property type="entry name" value="Delta9-FADS-like"/>
    <property type="match status" value="1"/>
</dbReference>
<comment type="similarity">
    <text evidence="2">Belongs to the fatty acid desaturase type 2 family.</text>
</comment>
<evidence type="ECO:0000256" key="9">
    <source>
        <dbReference type="ARBA" id="ARBA00023098"/>
    </source>
</evidence>
<organism evidence="14 15">
    <name type="scientific">Pelagicoccus mobilis</name>
    <dbReference type="NCBI Taxonomy" id="415221"/>
    <lineage>
        <taxon>Bacteria</taxon>
        <taxon>Pseudomonadati</taxon>
        <taxon>Verrucomicrobiota</taxon>
        <taxon>Opitutia</taxon>
        <taxon>Puniceicoccales</taxon>
        <taxon>Pelagicoccaceae</taxon>
        <taxon>Pelagicoccus</taxon>
    </lineage>
</organism>
<comment type="caution">
    <text evidence="14">The sequence shown here is derived from an EMBL/GenBank/DDBJ whole genome shotgun (WGS) entry which is preliminary data.</text>
</comment>
<dbReference type="InterPro" id="IPR015876">
    <property type="entry name" value="Acyl-CoA_DS"/>
</dbReference>
<evidence type="ECO:0000256" key="1">
    <source>
        <dbReference type="ARBA" id="ARBA00004141"/>
    </source>
</evidence>
<dbReference type="Pfam" id="PF00487">
    <property type="entry name" value="FA_desaturase"/>
    <property type="match status" value="1"/>
</dbReference>
<dbReference type="EMBL" id="JAENIL010000070">
    <property type="protein sequence ID" value="MBK1880093.1"/>
    <property type="molecule type" value="Genomic_DNA"/>
</dbReference>
<evidence type="ECO:0000313" key="14">
    <source>
        <dbReference type="EMBL" id="MBK1880093.1"/>
    </source>
</evidence>
<dbReference type="PANTHER" id="PTHR11351">
    <property type="entry name" value="ACYL-COA DESATURASE"/>
    <property type="match status" value="1"/>
</dbReference>
<dbReference type="GO" id="GO:0006633">
    <property type="term" value="P:fatty acid biosynthetic process"/>
    <property type="evidence" value="ECO:0007669"/>
    <property type="project" value="UniProtKB-KW"/>
</dbReference>
<evidence type="ECO:0000256" key="5">
    <source>
        <dbReference type="ARBA" id="ARBA00022832"/>
    </source>
</evidence>
<protein>
    <submittedName>
        <fullName evidence="14">Acyl-CoA desaturase</fullName>
    </submittedName>
</protein>
<evidence type="ECO:0000256" key="3">
    <source>
        <dbReference type="ARBA" id="ARBA00022516"/>
    </source>
</evidence>
<evidence type="ECO:0000256" key="6">
    <source>
        <dbReference type="ARBA" id="ARBA00022989"/>
    </source>
</evidence>
<dbReference type="AlphaFoldDB" id="A0A934S1A7"/>
<reference evidence="14" key="1">
    <citation type="submission" date="2021-01" db="EMBL/GenBank/DDBJ databases">
        <title>Modified the classification status of verrucomicrobia.</title>
        <authorList>
            <person name="Feng X."/>
        </authorList>
    </citation>
    <scope>NUCLEOTIDE SEQUENCE</scope>
    <source>
        <strain evidence="14">KCTC 13126</strain>
    </source>
</reference>
<keyword evidence="11" id="KW-0275">Fatty acid biosynthesis</keyword>
<keyword evidence="8" id="KW-0408">Iron</keyword>
<name>A0A934S1A7_9BACT</name>